<proteinExistence type="predicted"/>
<dbReference type="Gene3D" id="3.40.1090.10">
    <property type="entry name" value="Cytosolic phospholipase A2 catalytic domain"/>
    <property type="match status" value="1"/>
</dbReference>
<dbReference type="Gene3D" id="3.40.50.300">
    <property type="entry name" value="P-loop containing nucleotide triphosphate hydrolases"/>
    <property type="match status" value="1"/>
</dbReference>
<evidence type="ECO:0000256" key="1">
    <source>
        <dbReference type="SAM" id="MobiDB-lite"/>
    </source>
</evidence>
<dbReference type="Pfam" id="PF06985">
    <property type="entry name" value="HET"/>
    <property type="match status" value="1"/>
</dbReference>
<dbReference type="EMBL" id="ONZQ02000015">
    <property type="protein sequence ID" value="SPO06291.1"/>
    <property type="molecule type" value="Genomic_DNA"/>
</dbReference>
<sequence>MTPNHDPCICNDLARKNEHLNLADLKDVAQETTCDTCLLIHKMSSSFEVDGESSVHIIPPKDSDSTLEVRFISSRDQDSVMLSIFVSPGVKSPHPSIRARDPVAPQSGCYESLRLARRWLEDCTTNHESCRVEPVAAMPTRVIDVGTEGGNPVLVETNGTIGRYATLSYCWGDGGQLKTTKDTLSSFTRGISMSELPQTASDAIRICRYLGIRYLWIDALCIIQGDEDDWVRESSRMGDVYSSSTLTIAAARSGGCTQGIFGSQLFGSAEHQNSFIFRDVEVYARKSPADQHLGSPLGLNLAGQNGELRRAKSWILRPDELPLARRAWTVQERVLSRRVLYYTADELWWQCDDCWACECSWANEANIRGAGEDEANQPYNVVADANIGSFGWLRDVRREKYLTLEAAYKRWSNIVTLFTVGDVTFAADRLPALSGLAKQFQRALQVRFGASGEYLAGMWRENLGRELFWTVDPYGGRPSSGSPPRERGTPTWSWVSVDGVVSYGSDSEVLKPTFRVLDASVDPATVDSTGRLRGGTLVVESHVTHGHTLDRAPDEPGILGVLRLKSSGVVLAITKDNVDALPTLFTTYDTSANLQGSKIWQVARATSAATTFFKPIQVGRDGIEFIDAAFGYNNPCEVLIGKAKRRFPGRKLQILSIGTAMGDVAGVDSRSDILNALKKMATSSKKVADRLNGLHGVDGQYFRFNVESGLQHTLLSAWGKASTISAHTTNYLSENSRLVARFTNEFFLAVGRISEREGLPAIRVEQQQNNGKHLLRLFNNSSQKVAVVGLGGVGKTQLALSFAYWVKDNKPDYSVFSVPATTKAAFEQAYVNMLKMLPITQQAKGEDPKQSVQDYLGSKAAGPWLLVVDNADDKEVFFGSSDGLGGIEKYLPENEDDLTFSTRASQQPPDKWRREKHG</sequence>
<dbReference type="PANTHER" id="PTHR33112:SF16">
    <property type="entry name" value="HETEROKARYON INCOMPATIBILITY DOMAIN-CONTAINING PROTEIN"/>
    <property type="match status" value="1"/>
</dbReference>
<dbReference type="InterPro" id="IPR027417">
    <property type="entry name" value="P-loop_NTPase"/>
</dbReference>
<comment type="caution">
    <text evidence="3">The sequence shown here is derived from an EMBL/GenBank/DDBJ whole genome shotgun (WGS) entry which is preliminary data.</text>
</comment>
<keyword evidence="4" id="KW-1185">Reference proteome</keyword>
<dbReference type="InterPro" id="IPR016035">
    <property type="entry name" value="Acyl_Trfase/lysoPLipase"/>
</dbReference>
<evidence type="ECO:0000259" key="2">
    <source>
        <dbReference type="Pfam" id="PF06985"/>
    </source>
</evidence>
<dbReference type="SUPFAM" id="SSF52540">
    <property type="entry name" value="P-loop containing nucleoside triphosphate hydrolases"/>
    <property type="match status" value="1"/>
</dbReference>
<feature type="domain" description="Heterokaryon incompatibility" evidence="2">
    <location>
        <begin position="164"/>
        <end position="332"/>
    </location>
</feature>
<dbReference type="InterPro" id="IPR010730">
    <property type="entry name" value="HET"/>
</dbReference>
<feature type="compositionally biased region" description="Polar residues" evidence="1">
    <location>
        <begin position="899"/>
        <end position="908"/>
    </location>
</feature>
<feature type="region of interest" description="Disordered" evidence="1">
    <location>
        <begin position="895"/>
        <end position="918"/>
    </location>
</feature>
<accession>A0AAE8N4R5</accession>
<dbReference type="PANTHER" id="PTHR33112">
    <property type="entry name" value="DOMAIN PROTEIN, PUTATIVE-RELATED"/>
    <property type="match status" value="1"/>
</dbReference>
<name>A0AAE8N4R5_9PEZI</name>
<dbReference type="SUPFAM" id="SSF52151">
    <property type="entry name" value="FabD/lysophospholipase-like"/>
    <property type="match status" value="1"/>
</dbReference>
<gene>
    <name evidence="3" type="ORF">DNG_08980</name>
</gene>
<evidence type="ECO:0000313" key="3">
    <source>
        <dbReference type="EMBL" id="SPO06291.1"/>
    </source>
</evidence>
<evidence type="ECO:0000313" key="4">
    <source>
        <dbReference type="Proteomes" id="UP001187682"/>
    </source>
</evidence>
<dbReference type="Proteomes" id="UP001187682">
    <property type="component" value="Unassembled WGS sequence"/>
</dbReference>
<protein>
    <recommendedName>
        <fullName evidence="2">Heterokaryon incompatibility domain-containing protein</fullName>
    </recommendedName>
</protein>
<reference evidence="3" key="1">
    <citation type="submission" date="2018-03" db="EMBL/GenBank/DDBJ databases">
        <authorList>
            <person name="Guldener U."/>
        </authorList>
    </citation>
    <scope>NUCLEOTIDE SEQUENCE</scope>
</reference>
<dbReference type="AlphaFoldDB" id="A0AAE8N4R5"/>
<organism evidence="3 4">
    <name type="scientific">Cephalotrichum gorgonifer</name>
    <dbReference type="NCBI Taxonomy" id="2041049"/>
    <lineage>
        <taxon>Eukaryota</taxon>
        <taxon>Fungi</taxon>
        <taxon>Dikarya</taxon>
        <taxon>Ascomycota</taxon>
        <taxon>Pezizomycotina</taxon>
        <taxon>Sordariomycetes</taxon>
        <taxon>Hypocreomycetidae</taxon>
        <taxon>Microascales</taxon>
        <taxon>Microascaceae</taxon>
        <taxon>Cephalotrichum</taxon>
    </lineage>
</organism>